<feature type="chain" id="PRO_5025457848" evidence="7">
    <location>
        <begin position="23"/>
        <end position="234"/>
    </location>
</feature>
<dbReference type="Pfam" id="PF12115">
    <property type="entry name" value="Salp15"/>
    <property type="match status" value="1"/>
</dbReference>
<evidence type="ECO:0000256" key="4">
    <source>
        <dbReference type="ARBA" id="ARBA00023180"/>
    </source>
</evidence>
<comment type="subcellular location">
    <subcellularLocation>
        <location evidence="1">Secreted</location>
    </subcellularLocation>
</comment>
<keyword evidence="2" id="KW-0964">Secreted</keyword>
<organism evidence="8">
    <name type="scientific">Ixodes ricinus</name>
    <name type="common">Common tick</name>
    <name type="synonym">Acarus ricinus</name>
    <dbReference type="NCBI Taxonomy" id="34613"/>
    <lineage>
        <taxon>Eukaryota</taxon>
        <taxon>Metazoa</taxon>
        <taxon>Ecdysozoa</taxon>
        <taxon>Arthropoda</taxon>
        <taxon>Chelicerata</taxon>
        <taxon>Arachnida</taxon>
        <taxon>Acari</taxon>
        <taxon>Parasitiformes</taxon>
        <taxon>Ixodida</taxon>
        <taxon>Ixodoidea</taxon>
        <taxon>Ixodidae</taxon>
        <taxon>Ixodinae</taxon>
        <taxon>Ixodes</taxon>
    </lineage>
</organism>
<keyword evidence="4" id="KW-0325">Glycoprotein</keyword>
<keyword evidence="3 7" id="KW-0732">Signal</keyword>
<protein>
    <submittedName>
        <fullName evidence="8">Putative conserved secreted protein</fullName>
    </submittedName>
</protein>
<feature type="signal peptide" evidence="7">
    <location>
        <begin position="1"/>
        <end position="22"/>
    </location>
</feature>
<accession>A0A6B0V4S5</accession>
<evidence type="ECO:0000256" key="7">
    <source>
        <dbReference type="SAM" id="SignalP"/>
    </source>
</evidence>
<feature type="compositionally biased region" description="Polar residues" evidence="6">
    <location>
        <begin position="120"/>
        <end position="130"/>
    </location>
</feature>
<feature type="region of interest" description="Disordered" evidence="6">
    <location>
        <begin position="72"/>
        <end position="146"/>
    </location>
</feature>
<sequence length="234" mass="25761">MRGSFSCYWLTVLLAADTMILPSPEMTLKERSLLEVDVTWHSKYEERSTKMFKLKFFILFVLAGLCFGDPSGSETGDASNSESGTSSGGQGSPAEGGSESGVSLVGDQSSDSEGKEKQTDSNGQDSGDQLENTKPETQDKDTTRTFENAVDLPPWIKNTTSFLNLLLRLCHNQNRMERISSDTIHWENCTYDCRHDKGGYPHVEKLPNGTPCGNGKICDNNKCVEEPTTLPSCR</sequence>
<name>A0A6B0V4S5_IXORI</name>
<dbReference type="AlphaFoldDB" id="A0A6B0V4S5"/>
<evidence type="ECO:0000256" key="6">
    <source>
        <dbReference type="SAM" id="MobiDB-lite"/>
    </source>
</evidence>
<feature type="compositionally biased region" description="Low complexity" evidence="6">
    <location>
        <begin position="95"/>
        <end position="106"/>
    </location>
</feature>
<proteinExistence type="inferred from homology"/>
<evidence type="ECO:0000313" key="8">
    <source>
        <dbReference type="EMBL" id="MXU96902.1"/>
    </source>
</evidence>
<evidence type="ECO:0000256" key="1">
    <source>
        <dbReference type="ARBA" id="ARBA00004613"/>
    </source>
</evidence>
<evidence type="ECO:0000256" key="5">
    <source>
        <dbReference type="ARBA" id="ARBA00034321"/>
    </source>
</evidence>
<dbReference type="GO" id="GO:0005576">
    <property type="term" value="C:extracellular region"/>
    <property type="evidence" value="ECO:0007669"/>
    <property type="project" value="UniProtKB-SubCell"/>
</dbReference>
<dbReference type="InterPro" id="IPR021971">
    <property type="entry name" value="Salp15"/>
</dbReference>
<feature type="compositionally biased region" description="Low complexity" evidence="6">
    <location>
        <begin position="76"/>
        <end position="85"/>
    </location>
</feature>
<comment type="similarity">
    <text evidence="5">Belongs to the salp15 family.</text>
</comment>
<feature type="compositionally biased region" description="Basic and acidic residues" evidence="6">
    <location>
        <begin position="131"/>
        <end position="144"/>
    </location>
</feature>
<evidence type="ECO:0000256" key="2">
    <source>
        <dbReference type="ARBA" id="ARBA00022525"/>
    </source>
</evidence>
<reference evidence="8" key="1">
    <citation type="submission" date="2019-12" db="EMBL/GenBank/DDBJ databases">
        <title>An insight into the sialome of adult female Ixodes ricinus ticks feeding for 6 days.</title>
        <authorList>
            <person name="Perner J."/>
            <person name="Ribeiro J.M.C."/>
        </authorList>
    </citation>
    <scope>NUCLEOTIDE SEQUENCE</scope>
    <source>
        <strain evidence="8">Semi-engorged</strain>
        <tissue evidence="8">Salivary glands</tissue>
    </source>
</reference>
<dbReference type="EMBL" id="GIFC01014819">
    <property type="protein sequence ID" value="MXU96902.1"/>
    <property type="molecule type" value="Transcribed_RNA"/>
</dbReference>
<evidence type="ECO:0000256" key="3">
    <source>
        <dbReference type="ARBA" id="ARBA00022729"/>
    </source>
</evidence>